<name>A0A9Q1LBC5_9SOLA</name>
<feature type="compositionally biased region" description="Basic and acidic residues" evidence="1">
    <location>
        <begin position="44"/>
        <end position="63"/>
    </location>
</feature>
<evidence type="ECO:0000256" key="1">
    <source>
        <dbReference type="SAM" id="MobiDB-lite"/>
    </source>
</evidence>
<evidence type="ECO:0000313" key="2">
    <source>
        <dbReference type="EMBL" id="KAJ8531108.1"/>
    </source>
</evidence>
<keyword evidence="3" id="KW-1185">Reference proteome</keyword>
<protein>
    <submittedName>
        <fullName evidence="2">Uncharacterized protein</fullName>
    </submittedName>
</protein>
<dbReference type="EMBL" id="JAJAGQ010000021">
    <property type="protein sequence ID" value="KAJ8531108.1"/>
    <property type="molecule type" value="Genomic_DNA"/>
</dbReference>
<gene>
    <name evidence="2" type="ORF">K7X08_025839</name>
</gene>
<proteinExistence type="predicted"/>
<accession>A0A9Q1LBC5</accession>
<dbReference type="Proteomes" id="UP001152561">
    <property type="component" value="Unassembled WGS sequence"/>
</dbReference>
<feature type="region of interest" description="Disordered" evidence="1">
    <location>
        <begin position="1"/>
        <end position="110"/>
    </location>
</feature>
<comment type="caution">
    <text evidence="2">The sequence shown here is derived from an EMBL/GenBank/DDBJ whole genome shotgun (WGS) entry which is preliminary data.</text>
</comment>
<sequence>MVDYPNGSNNDKKGNKGDKGQTKKRAATEVQVQVQNKVDVLNVVKEREQNEPNQLKPEDKIAKENGINRPSEAQVDSNEHRIEMEKTNKNEDVTTCDSTKEGDSGRLAEGVDDKNFDEECAMQLPIQVLPAEELRVVVNSLDDLPPDILQEAIEVALESETFIDEQSNEDIKKTYDLAFDDLHSTNSKHIEVTNEATRIEDNGIDQECMPKSSSVNIEMVQNAQVSLKKTAA</sequence>
<feature type="compositionally biased region" description="Basic and acidic residues" evidence="1">
    <location>
        <begin position="77"/>
        <end position="110"/>
    </location>
</feature>
<reference evidence="3" key="1">
    <citation type="journal article" date="2023" name="Proc. Natl. Acad. Sci. U.S.A.">
        <title>Genomic and structural basis for evolution of tropane alkaloid biosynthesis.</title>
        <authorList>
            <person name="Wanga Y.-J."/>
            <person name="Taina T."/>
            <person name="Yua J.-Y."/>
            <person name="Lia J."/>
            <person name="Xua B."/>
            <person name="Chenc J."/>
            <person name="D'Auriad J.C."/>
            <person name="Huanga J.-P."/>
            <person name="Huanga S.-X."/>
        </authorList>
    </citation>
    <scope>NUCLEOTIDE SEQUENCE [LARGE SCALE GENOMIC DNA]</scope>
    <source>
        <strain evidence="3">cv. KIB-2019</strain>
    </source>
</reference>
<evidence type="ECO:0000313" key="3">
    <source>
        <dbReference type="Proteomes" id="UP001152561"/>
    </source>
</evidence>
<dbReference type="AlphaFoldDB" id="A0A9Q1LBC5"/>
<organism evidence="2 3">
    <name type="scientific">Anisodus acutangulus</name>
    <dbReference type="NCBI Taxonomy" id="402998"/>
    <lineage>
        <taxon>Eukaryota</taxon>
        <taxon>Viridiplantae</taxon>
        <taxon>Streptophyta</taxon>
        <taxon>Embryophyta</taxon>
        <taxon>Tracheophyta</taxon>
        <taxon>Spermatophyta</taxon>
        <taxon>Magnoliopsida</taxon>
        <taxon>eudicotyledons</taxon>
        <taxon>Gunneridae</taxon>
        <taxon>Pentapetalae</taxon>
        <taxon>asterids</taxon>
        <taxon>lamiids</taxon>
        <taxon>Solanales</taxon>
        <taxon>Solanaceae</taxon>
        <taxon>Solanoideae</taxon>
        <taxon>Hyoscyameae</taxon>
        <taxon>Anisodus</taxon>
    </lineage>
</organism>
<feature type="compositionally biased region" description="Basic and acidic residues" evidence="1">
    <location>
        <begin position="10"/>
        <end position="21"/>
    </location>
</feature>